<feature type="compositionally biased region" description="Low complexity" evidence="2">
    <location>
        <begin position="178"/>
        <end position="187"/>
    </location>
</feature>
<feature type="region of interest" description="Disordered" evidence="2">
    <location>
        <begin position="315"/>
        <end position="351"/>
    </location>
</feature>
<comment type="caution">
    <text evidence="3">The sequence shown here is derived from an EMBL/GenBank/DDBJ whole genome shotgun (WGS) entry which is preliminary data.</text>
</comment>
<feature type="region of interest" description="Disordered" evidence="2">
    <location>
        <begin position="1"/>
        <end position="90"/>
    </location>
</feature>
<dbReference type="EMBL" id="JAVRRD010000003">
    <property type="protein sequence ID" value="KAK5061495.1"/>
    <property type="molecule type" value="Genomic_DNA"/>
</dbReference>
<organism evidence="3 4">
    <name type="scientific">Exophiala bonariae</name>
    <dbReference type="NCBI Taxonomy" id="1690606"/>
    <lineage>
        <taxon>Eukaryota</taxon>
        <taxon>Fungi</taxon>
        <taxon>Dikarya</taxon>
        <taxon>Ascomycota</taxon>
        <taxon>Pezizomycotina</taxon>
        <taxon>Eurotiomycetes</taxon>
        <taxon>Chaetothyriomycetidae</taxon>
        <taxon>Chaetothyriales</taxon>
        <taxon>Herpotrichiellaceae</taxon>
        <taxon>Exophiala</taxon>
    </lineage>
</organism>
<evidence type="ECO:0000256" key="1">
    <source>
        <dbReference type="SAM" id="Coils"/>
    </source>
</evidence>
<accession>A0AAV9NM61</accession>
<feature type="region of interest" description="Disordered" evidence="2">
    <location>
        <begin position="96"/>
        <end position="115"/>
    </location>
</feature>
<sequence>MAAFMSQSANTSTTTPLNPGYFPMIVSQDSPLSLPPPASTPTRYTHQRSRTATTLPPLFTRSQSSSPTRSSALPQFLRPQSTRSISPERVSVSEAAQFEVARTPPEEQTAKKRNSSAVDKLASWFEGSSEPVNISLIPSPTKEKLDPVAEVGVMESLFSTSQESVDTFTRRPQRDSISSTPATPAPSRFNFFRKSTTVSPTSPNLAEEDELSQLDVREALFPQGYPDNFSPSTFKNLQLNAEGVVRRFQQAHIEQQKSVKALTSTKTSQADELEAANTRNEHLKFQLEDMAQRALEQEKAIAELRAQLASQRASLDTQLSQNQQSVRMVSNDDDAIRDQDQDSTLQSKYRRHRISDISSSSAESEIASDASSVVSVFSEAMSTATSMKSASSSHTGHDAAYGCSKCHGLHANEAWDVVGMMKLESAGLKSRISQLESAQDEALDFLSGLKLD</sequence>
<feature type="region of interest" description="Disordered" evidence="2">
    <location>
        <begin position="164"/>
        <end position="187"/>
    </location>
</feature>
<reference evidence="3 4" key="1">
    <citation type="submission" date="2023-08" db="EMBL/GenBank/DDBJ databases">
        <title>Black Yeasts Isolated from many extreme environments.</title>
        <authorList>
            <person name="Coleine C."/>
            <person name="Stajich J.E."/>
            <person name="Selbmann L."/>
        </authorList>
    </citation>
    <scope>NUCLEOTIDE SEQUENCE [LARGE SCALE GENOMIC DNA]</scope>
    <source>
        <strain evidence="3 4">CCFEE 5792</strain>
    </source>
</reference>
<dbReference type="AlphaFoldDB" id="A0AAV9NM61"/>
<feature type="coiled-coil region" evidence="1">
    <location>
        <begin position="273"/>
        <end position="314"/>
    </location>
</feature>
<evidence type="ECO:0000313" key="3">
    <source>
        <dbReference type="EMBL" id="KAK5061495.1"/>
    </source>
</evidence>
<feature type="compositionally biased region" description="Polar residues" evidence="2">
    <location>
        <begin position="1"/>
        <end position="17"/>
    </location>
</feature>
<keyword evidence="4" id="KW-1185">Reference proteome</keyword>
<feature type="compositionally biased region" description="Low complexity" evidence="2">
    <location>
        <begin position="60"/>
        <end position="71"/>
    </location>
</feature>
<dbReference type="Proteomes" id="UP001358417">
    <property type="component" value="Unassembled WGS sequence"/>
</dbReference>
<name>A0AAV9NM61_9EURO</name>
<gene>
    <name evidence="3" type="ORF">LTR84_008039</name>
</gene>
<proteinExistence type="predicted"/>
<keyword evidence="1" id="KW-0175">Coiled coil</keyword>
<dbReference type="GeneID" id="89976204"/>
<protein>
    <recommendedName>
        <fullName evidence="5">GDP/GTP exchange factor Sec2 N-terminal domain-containing protein</fullName>
    </recommendedName>
</protein>
<evidence type="ECO:0008006" key="5">
    <source>
        <dbReference type="Google" id="ProtNLM"/>
    </source>
</evidence>
<evidence type="ECO:0000313" key="4">
    <source>
        <dbReference type="Proteomes" id="UP001358417"/>
    </source>
</evidence>
<feature type="compositionally biased region" description="Polar residues" evidence="2">
    <location>
        <begin position="315"/>
        <end position="328"/>
    </location>
</feature>
<evidence type="ECO:0000256" key="2">
    <source>
        <dbReference type="SAM" id="MobiDB-lite"/>
    </source>
</evidence>
<dbReference type="RefSeq" id="XP_064710592.1">
    <property type="nucleotide sequence ID" value="XM_064851589.1"/>
</dbReference>